<evidence type="ECO:0000256" key="4">
    <source>
        <dbReference type="ARBA" id="ARBA00022475"/>
    </source>
</evidence>
<dbReference type="InterPro" id="IPR011642">
    <property type="entry name" value="Gate_dom"/>
</dbReference>
<evidence type="ECO:0000259" key="16">
    <source>
        <dbReference type="PROSITE" id="PS51711"/>
    </source>
</evidence>
<evidence type="ECO:0000256" key="13">
    <source>
        <dbReference type="ARBA" id="ARBA00023136"/>
    </source>
</evidence>
<evidence type="ECO:0000256" key="1">
    <source>
        <dbReference type="ARBA" id="ARBA00004429"/>
    </source>
</evidence>
<dbReference type="Gene3D" id="1.10.287.1770">
    <property type="match status" value="1"/>
</dbReference>
<dbReference type="FunFam" id="3.40.50.300:FF:000426">
    <property type="entry name" value="Ferrous iron transport protein B"/>
    <property type="match status" value="1"/>
</dbReference>
<keyword evidence="11" id="KW-0406">Ion transport</keyword>
<feature type="transmembrane region" description="Helical" evidence="15">
    <location>
        <begin position="719"/>
        <end position="739"/>
    </location>
</feature>
<keyword evidence="3" id="KW-0813">Transport</keyword>
<feature type="transmembrane region" description="Helical" evidence="15">
    <location>
        <begin position="372"/>
        <end position="391"/>
    </location>
</feature>
<dbReference type="GO" id="GO:0005886">
    <property type="term" value="C:plasma membrane"/>
    <property type="evidence" value="ECO:0007669"/>
    <property type="project" value="UniProtKB-SubCell"/>
</dbReference>
<dbReference type="PANTHER" id="PTHR43185">
    <property type="entry name" value="FERROUS IRON TRANSPORT PROTEIN B"/>
    <property type="match status" value="1"/>
</dbReference>
<evidence type="ECO:0000256" key="15">
    <source>
        <dbReference type="SAM" id="Phobius"/>
    </source>
</evidence>
<evidence type="ECO:0000256" key="9">
    <source>
        <dbReference type="ARBA" id="ARBA00022989"/>
    </source>
</evidence>
<proteinExistence type="predicted"/>
<dbReference type="Proteomes" id="UP000824179">
    <property type="component" value="Unassembled WGS sequence"/>
</dbReference>
<dbReference type="PROSITE" id="PS51711">
    <property type="entry name" value="G_FEOB"/>
    <property type="match status" value="1"/>
</dbReference>
<dbReference type="EMBL" id="DVHB01000026">
    <property type="protein sequence ID" value="HIR39006.1"/>
    <property type="molecule type" value="Genomic_DNA"/>
</dbReference>
<dbReference type="Pfam" id="PF02421">
    <property type="entry name" value="FeoB_N"/>
    <property type="match status" value="1"/>
</dbReference>
<comment type="subcellular location">
    <subcellularLocation>
        <location evidence="1">Cell inner membrane</location>
        <topology evidence="1">Multi-pass membrane protein</topology>
    </subcellularLocation>
</comment>
<keyword evidence="10" id="KW-0408">Iron</keyword>
<feature type="transmembrane region" description="Helical" evidence="15">
    <location>
        <begin position="512"/>
        <end position="532"/>
    </location>
</feature>
<dbReference type="Pfam" id="PF07670">
    <property type="entry name" value="Gate"/>
    <property type="match status" value="2"/>
</dbReference>
<dbReference type="GO" id="GO:0015093">
    <property type="term" value="F:ferrous iron transmembrane transporter activity"/>
    <property type="evidence" value="ECO:0007669"/>
    <property type="project" value="InterPro"/>
</dbReference>
<feature type="transmembrane region" description="Helical" evidence="15">
    <location>
        <begin position="631"/>
        <end position="664"/>
    </location>
</feature>
<keyword evidence="13 15" id="KW-0472">Membrane</keyword>
<keyword evidence="5" id="KW-0410">Iron transport</keyword>
<dbReference type="NCBIfam" id="TIGR00231">
    <property type="entry name" value="small_GTP"/>
    <property type="match status" value="1"/>
</dbReference>
<comment type="caution">
    <text evidence="17">The sequence shown here is derived from an EMBL/GenBank/DDBJ whole genome shotgun (WGS) entry which is preliminary data.</text>
</comment>
<keyword evidence="9 15" id="KW-1133">Transmembrane helix</keyword>
<reference evidence="17" key="2">
    <citation type="journal article" date="2021" name="PeerJ">
        <title>Extensive microbial diversity within the chicken gut microbiome revealed by metagenomics and culture.</title>
        <authorList>
            <person name="Gilroy R."/>
            <person name="Ravi A."/>
            <person name="Getino M."/>
            <person name="Pursley I."/>
            <person name="Horton D.L."/>
            <person name="Alikhan N.F."/>
            <person name="Baker D."/>
            <person name="Gharbi K."/>
            <person name="Hall N."/>
            <person name="Watson M."/>
            <person name="Adriaenssens E.M."/>
            <person name="Foster-Nyarko E."/>
            <person name="Jarju S."/>
            <person name="Secka A."/>
            <person name="Antonio M."/>
            <person name="Oren A."/>
            <person name="Chaudhuri R.R."/>
            <person name="La Ragione R."/>
            <person name="Hildebrand F."/>
            <person name="Pallen M.J."/>
        </authorList>
    </citation>
    <scope>NUCLEOTIDE SEQUENCE</scope>
    <source>
        <strain evidence="17">ChiW25-3613</strain>
    </source>
</reference>
<evidence type="ECO:0000256" key="11">
    <source>
        <dbReference type="ARBA" id="ARBA00023065"/>
    </source>
</evidence>
<feature type="transmembrane region" description="Helical" evidence="15">
    <location>
        <begin position="285"/>
        <end position="303"/>
    </location>
</feature>
<dbReference type="CDD" id="cd01879">
    <property type="entry name" value="FeoB"/>
    <property type="match status" value="1"/>
</dbReference>
<dbReference type="GO" id="GO:0005525">
    <property type="term" value="F:GTP binding"/>
    <property type="evidence" value="ECO:0007669"/>
    <property type="project" value="UniProtKB-KW"/>
</dbReference>
<dbReference type="SUPFAM" id="SSF52540">
    <property type="entry name" value="P-loop containing nucleoside triphosphate hydrolases"/>
    <property type="match status" value="1"/>
</dbReference>
<name>A0A9D1AFY0_9FIRM</name>
<feature type="transmembrane region" description="Helical" evidence="15">
    <location>
        <begin position="398"/>
        <end position="422"/>
    </location>
</feature>
<evidence type="ECO:0000256" key="6">
    <source>
        <dbReference type="ARBA" id="ARBA00022519"/>
    </source>
</evidence>
<feature type="transmembrane region" description="Helical" evidence="15">
    <location>
        <begin position="574"/>
        <end position="595"/>
    </location>
</feature>
<feature type="transmembrane region" description="Helical" evidence="15">
    <location>
        <begin position="684"/>
        <end position="707"/>
    </location>
</feature>
<dbReference type="InterPro" id="IPR005225">
    <property type="entry name" value="Small_GTP-bd"/>
</dbReference>
<dbReference type="InterPro" id="IPR006073">
    <property type="entry name" value="GTP-bd"/>
</dbReference>
<evidence type="ECO:0000256" key="2">
    <source>
        <dbReference type="ARBA" id="ARBA00022371"/>
    </source>
</evidence>
<evidence type="ECO:0000256" key="12">
    <source>
        <dbReference type="ARBA" id="ARBA00023134"/>
    </source>
</evidence>
<dbReference type="AlphaFoldDB" id="A0A9D1AFY0"/>
<evidence type="ECO:0000256" key="8">
    <source>
        <dbReference type="ARBA" id="ARBA00022741"/>
    </source>
</evidence>
<gene>
    <name evidence="17" type="ORF">IAB90_01355</name>
</gene>
<keyword evidence="8" id="KW-0547">Nucleotide-binding</keyword>
<evidence type="ECO:0000313" key="18">
    <source>
        <dbReference type="Proteomes" id="UP000824179"/>
    </source>
</evidence>
<accession>A0A9D1AFY0</accession>
<keyword evidence="7 15" id="KW-0812">Transmembrane</keyword>
<dbReference type="InterPro" id="IPR030389">
    <property type="entry name" value="G_FEOB_dom"/>
</dbReference>
<evidence type="ECO:0000256" key="10">
    <source>
        <dbReference type="ARBA" id="ARBA00023004"/>
    </source>
</evidence>
<feature type="transmembrane region" description="Helical" evidence="15">
    <location>
        <begin position="745"/>
        <end position="763"/>
    </location>
</feature>
<evidence type="ECO:0000256" key="3">
    <source>
        <dbReference type="ARBA" id="ARBA00022448"/>
    </source>
</evidence>
<keyword evidence="12" id="KW-0342">GTP-binding</keyword>
<dbReference type="Gene3D" id="3.40.50.300">
    <property type="entry name" value="P-loop containing nucleotide triphosphate hydrolases"/>
    <property type="match status" value="1"/>
</dbReference>
<evidence type="ECO:0000256" key="5">
    <source>
        <dbReference type="ARBA" id="ARBA00022496"/>
    </source>
</evidence>
<evidence type="ECO:0000256" key="14">
    <source>
        <dbReference type="ARBA" id="ARBA00031200"/>
    </source>
</evidence>
<dbReference type="Pfam" id="PF17910">
    <property type="entry name" value="FeoB_Cyto"/>
    <property type="match status" value="1"/>
</dbReference>
<evidence type="ECO:0000256" key="7">
    <source>
        <dbReference type="ARBA" id="ARBA00022692"/>
    </source>
</evidence>
<feature type="domain" description="FeoB-type G" evidence="16">
    <location>
        <begin position="1"/>
        <end position="162"/>
    </location>
</feature>
<dbReference type="InterPro" id="IPR041069">
    <property type="entry name" value="FeoB_Cyto"/>
</dbReference>
<evidence type="ECO:0000313" key="17">
    <source>
        <dbReference type="EMBL" id="HIR39006.1"/>
    </source>
</evidence>
<dbReference type="InterPro" id="IPR027417">
    <property type="entry name" value="P-loop_NTPase"/>
</dbReference>
<dbReference type="PANTHER" id="PTHR43185:SF1">
    <property type="entry name" value="FE(2+) TRANSPORTER FEOB"/>
    <property type="match status" value="1"/>
</dbReference>
<reference evidence="17" key="1">
    <citation type="submission" date="2020-10" db="EMBL/GenBank/DDBJ databases">
        <authorList>
            <person name="Gilroy R."/>
        </authorList>
    </citation>
    <scope>NUCLEOTIDE SEQUENCE</scope>
    <source>
        <strain evidence="17">ChiW25-3613</strain>
    </source>
</reference>
<keyword evidence="4" id="KW-1003">Cell membrane</keyword>
<sequence>MRTFALAGNPNSGKTTLFNALTGSTAHVGNWPGVTVDKREGVYKGAEHVAIVDLPGIYSLSPYTPEEVIARNFILEECPDGIINIVDATNLERNLYLTTQLLEMDVPVIIALNMMDSVEKSGDSIDAQKLERAIGVPVVPISALKETGIKELMDRAAAMPAQRKGKTVLSGALTAPIAEAEKYFEEREISSPVFHALKLMEGDELETATREAKNVLADIRQKYGADLEAVIADERYKYISANLSTAKVKDARPASDTKGRFSKKRPADAGITKSDRADRVLTHKIWGIPIFIVILFFIFHLTFSEDLFYINAIATAAGNPLPTMDDLGVGATLGDSEIYSNFGIALAACFYDGAVFSPGVILTNLLNLVLNYITYGIGLGVEAAGAADWAASLINDGIVGGITAVLGFLPQILTLFLFFSILEDTGYMARVAFILDRIFRRFGLSGRAFMPMIMGFGCSLPAMINTRTLADEKERTATIRVIPFFSCGAKLPILTAIAGGICNVVGFSNVDLITYSMYLLGIITAIVSVIVMRATTMRGEVPPFIMELPAYHVPGFRNLMLHLWDKTKHFVKKAFTIIFASTVLIWFLQSFTWNWTFIGADSMQTSILASVGQLIQPIFTPLGFGSQLNEYGWVFAVAAITGLIAKENVIATFTVLAAMFVAGFEGTEDGVQEAIIMIENTGITWPALIAFIMFNMTTIPCFAACATAKAELPKGRFKWTVLFWIVTSYLVGAFCYTVFSWWWTLFIWLAVAAVFVTIVVLRNKGIIKFPALRKKRA</sequence>
<organism evidence="17 18">
    <name type="scientific">Candidatus Coproplasma stercoripullorum</name>
    <dbReference type="NCBI Taxonomy" id="2840751"/>
    <lineage>
        <taxon>Bacteria</taxon>
        <taxon>Bacillati</taxon>
        <taxon>Bacillota</taxon>
        <taxon>Clostridia</taxon>
        <taxon>Eubacteriales</taxon>
        <taxon>Candidatus Coproplasma</taxon>
    </lineage>
</organism>
<keyword evidence="6" id="KW-0997">Cell inner membrane</keyword>
<dbReference type="PRINTS" id="PR00326">
    <property type="entry name" value="GTP1OBG"/>
</dbReference>
<feature type="transmembrane region" description="Helical" evidence="15">
    <location>
        <begin position="442"/>
        <end position="464"/>
    </location>
</feature>
<dbReference type="Pfam" id="PF07664">
    <property type="entry name" value="FeoB_C"/>
    <property type="match status" value="1"/>
</dbReference>
<feature type="transmembrane region" description="Helical" evidence="15">
    <location>
        <begin position="607"/>
        <end position="624"/>
    </location>
</feature>
<protein>
    <recommendedName>
        <fullName evidence="2">Fe(2+) transporter FeoB</fullName>
    </recommendedName>
    <alternativeName>
        <fullName evidence="14">Ferrous iron transport protein B</fullName>
    </alternativeName>
</protein>
<dbReference type="InterPro" id="IPR050860">
    <property type="entry name" value="FeoB_GTPase"/>
</dbReference>
<dbReference type="InterPro" id="IPR011640">
    <property type="entry name" value="Fe2_transport_prot_B_C"/>
</dbReference>